<evidence type="ECO:0000313" key="4">
    <source>
        <dbReference type="EMBL" id="MFI2488802.1"/>
    </source>
</evidence>
<organism evidence="4 5">
    <name type="scientific">Promicromonospora kroppenstedtii</name>
    <dbReference type="NCBI Taxonomy" id="440482"/>
    <lineage>
        <taxon>Bacteria</taxon>
        <taxon>Bacillati</taxon>
        <taxon>Actinomycetota</taxon>
        <taxon>Actinomycetes</taxon>
        <taxon>Micrococcales</taxon>
        <taxon>Promicromonosporaceae</taxon>
        <taxon>Promicromonospora</taxon>
    </lineage>
</organism>
<keyword evidence="2" id="KW-0812">Transmembrane</keyword>
<feature type="region of interest" description="Disordered" evidence="1">
    <location>
        <begin position="1"/>
        <end position="32"/>
    </location>
</feature>
<feature type="compositionally biased region" description="Low complexity" evidence="1">
    <location>
        <begin position="517"/>
        <end position="530"/>
    </location>
</feature>
<dbReference type="SUPFAM" id="SSF55166">
    <property type="entry name" value="Hedgehog/DD-peptidase"/>
    <property type="match status" value="1"/>
</dbReference>
<dbReference type="RefSeq" id="WP_397405895.1">
    <property type="nucleotide sequence ID" value="NZ_JBIRYI010000011.1"/>
</dbReference>
<dbReference type="Pfam" id="PF02557">
    <property type="entry name" value="VanY"/>
    <property type="match status" value="1"/>
</dbReference>
<feature type="compositionally biased region" description="Gly residues" evidence="1">
    <location>
        <begin position="460"/>
        <end position="499"/>
    </location>
</feature>
<feature type="transmembrane region" description="Helical" evidence="2">
    <location>
        <begin position="49"/>
        <end position="69"/>
    </location>
</feature>
<dbReference type="InterPro" id="IPR003709">
    <property type="entry name" value="VanY-like_core_dom"/>
</dbReference>
<dbReference type="Proteomes" id="UP001611580">
    <property type="component" value="Unassembled WGS sequence"/>
</dbReference>
<dbReference type="InterPro" id="IPR009045">
    <property type="entry name" value="Zn_M74/Hedgehog-like"/>
</dbReference>
<protein>
    <submittedName>
        <fullName evidence="4">D-alanyl-D-alanine carboxypeptidase family protein</fullName>
    </submittedName>
</protein>
<feature type="compositionally biased region" description="Pro residues" evidence="1">
    <location>
        <begin position="505"/>
        <end position="516"/>
    </location>
</feature>
<comment type="caution">
    <text evidence="4">The sequence shown here is derived from an EMBL/GenBank/DDBJ whole genome shotgun (WGS) entry which is preliminary data.</text>
</comment>
<feature type="compositionally biased region" description="Polar residues" evidence="1">
    <location>
        <begin position="427"/>
        <end position="437"/>
    </location>
</feature>
<keyword evidence="2" id="KW-1133">Transmembrane helix</keyword>
<feature type="region of interest" description="Disordered" evidence="1">
    <location>
        <begin position="427"/>
        <end position="530"/>
    </location>
</feature>
<dbReference type="GO" id="GO:0004180">
    <property type="term" value="F:carboxypeptidase activity"/>
    <property type="evidence" value="ECO:0007669"/>
    <property type="project" value="UniProtKB-KW"/>
</dbReference>
<evidence type="ECO:0000256" key="1">
    <source>
        <dbReference type="SAM" id="MobiDB-lite"/>
    </source>
</evidence>
<keyword evidence="2" id="KW-0472">Membrane</keyword>
<sequence>MTDEPNGARLGETSDPGSASGRGTATGAAFFRDRGRAARRTLTGRRARNAWTGAVALAMTCGVLVSASASVPSSHLLTDGSPTSAARPAAARTVEVGAVERRPDAAPETTAPDGVTVSQVLAVLDRAESMLRQSSEPSPAVAQAAAELGMLYTTYQAQQLALTEADQPLRVESAPTAGEPRTPAPSEPIGATQVSRIVGGGTHGSPAPDWGTPEDLPAAEVVPEEVGEYVTFDEVAVAAMRLANMLDPSSPTALIETLPDTGTSLRRNLLDTVAAYGDSTAGYANGRIPADVLCALPFAPGHLLRCDAAERLTALSARFEKEFGHPIPLTDSYRSFETQVAVRSAKPHLAAIPGTSNHGWGLAVDLGNPIAGGGSDEYVWLRLHAPDYGWDNPSWAQLGGAKPEPWHFEFFAAGSIPNRAIDPSDVGSWTTVASTDPANPGVRPAGDSGDREQSSSDDGAGSGSGGSGSGGSGRGGSGTGGGADAGSGSGGGSSAGSGGKTPAAPDKPAPAEPSEPPAQAEPDAPAETGLVEDVVGGTLDLVGGTVDGVVGGVVGGLLGGNSTAGSENPTG</sequence>
<evidence type="ECO:0000256" key="2">
    <source>
        <dbReference type="SAM" id="Phobius"/>
    </source>
</evidence>
<dbReference type="CDD" id="cd14814">
    <property type="entry name" value="Peptidase_M15"/>
    <property type="match status" value="1"/>
</dbReference>
<keyword evidence="4" id="KW-0645">Protease</keyword>
<dbReference type="Gene3D" id="3.30.1380.10">
    <property type="match status" value="1"/>
</dbReference>
<name>A0ABW7XMP0_9MICO</name>
<evidence type="ECO:0000313" key="5">
    <source>
        <dbReference type="Proteomes" id="UP001611580"/>
    </source>
</evidence>
<proteinExistence type="predicted"/>
<keyword evidence="4" id="KW-0121">Carboxypeptidase</keyword>
<keyword evidence="5" id="KW-1185">Reference proteome</keyword>
<evidence type="ECO:0000259" key="3">
    <source>
        <dbReference type="Pfam" id="PF02557"/>
    </source>
</evidence>
<feature type="compositionally biased region" description="Low complexity" evidence="1">
    <location>
        <begin position="17"/>
        <end position="30"/>
    </location>
</feature>
<keyword evidence="4" id="KW-0378">Hydrolase</keyword>
<dbReference type="EMBL" id="JBIRYI010000011">
    <property type="protein sequence ID" value="MFI2488802.1"/>
    <property type="molecule type" value="Genomic_DNA"/>
</dbReference>
<accession>A0ABW7XMP0</accession>
<reference evidence="4 5" key="1">
    <citation type="submission" date="2024-10" db="EMBL/GenBank/DDBJ databases">
        <title>The Natural Products Discovery Center: Release of the First 8490 Sequenced Strains for Exploring Actinobacteria Biosynthetic Diversity.</title>
        <authorList>
            <person name="Kalkreuter E."/>
            <person name="Kautsar S.A."/>
            <person name="Yang D."/>
            <person name="Bader C.D."/>
            <person name="Teijaro C.N."/>
            <person name="Fluegel L."/>
            <person name="Davis C.M."/>
            <person name="Simpson J.R."/>
            <person name="Lauterbach L."/>
            <person name="Steele A.D."/>
            <person name="Gui C."/>
            <person name="Meng S."/>
            <person name="Li G."/>
            <person name="Viehrig K."/>
            <person name="Ye F."/>
            <person name="Su P."/>
            <person name="Kiefer A.F."/>
            <person name="Nichols A."/>
            <person name="Cepeda A.J."/>
            <person name="Yan W."/>
            <person name="Fan B."/>
            <person name="Jiang Y."/>
            <person name="Adhikari A."/>
            <person name="Zheng C.-J."/>
            <person name="Schuster L."/>
            <person name="Cowan T.M."/>
            <person name="Smanski M.J."/>
            <person name="Chevrette M.G."/>
            <person name="De Carvalho L.P.S."/>
            <person name="Shen B."/>
        </authorList>
    </citation>
    <scope>NUCLEOTIDE SEQUENCE [LARGE SCALE GENOMIC DNA]</scope>
    <source>
        <strain evidence="4 5">NPDC019481</strain>
    </source>
</reference>
<feature type="domain" description="D-alanyl-D-alanine carboxypeptidase-like core" evidence="3">
    <location>
        <begin position="302"/>
        <end position="412"/>
    </location>
</feature>
<gene>
    <name evidence="4" type="ORF">ACH47X_17975</name>
</gene>